<dbReference type="RefSeq" id="WP_093163456.1">
    <property type="nucleotide sequence ID" value="NZ_FNEK01000084.1"/>
</dbReference>
<dbReference type="Proteomes" id="UP000199382">
    <property type="component" value="Unassembled WGS sequence"/>
</dbReference>
<sequence length="70" mass="8293">MLEYHPEICGTLNLVFNPKLSDRDIAVLRTLRQADPEGEILWMKQDLQMLAYMFKYMLNWMHHTGEVAPK</sequence>
<protein>
    <submittedName>
        <fullName evidence="1">Uncharacterized protein</fullName>
    </submittedName>
</protein>
<dbReference type="STRING" id="571298.SAMN04488026_10842"/>
<accession>A0A1G9JU92</accession>
<evidence type="ECO:0000313" key="1">
    <source>
        <dbReference type="EMBL" id="SDL41051.1"/>
    </source>
</evidence>
<gene>
    <name evidence="1" type="ORF">SAMN04488026_10842</name>
</gene>
<evidence type="ECO:0000313" key="2">
    <source>
        <dbReference type="Proteomes" id="UP000199382"/>
    </source>
</evidence>
<dbReference type="EMBL" id="FNEK01000084">
    <property type="protein sequence ID" value="SDL41051.1"/>
    <property type="molecule type" value="Genomic_DNA"/>
</dbReference>
<dbReference type="AlphaFoldDB" id="A0A1G9JU92"/>
<proteinExistence type="predicted"/>
<keyword evidence="2" id="KW-1185">Reference proteome</keyword>
<name>A0A1G9JU92_9RHOB</name>
<organism evidence="1 2">
    <name type="scientific">Aliiruegeria lutimaris</name>
    <dbReference type="NCBI Taxonomy" id="571298"/>
    <lineage>
        <taxon>Bacteria</taxon>
        <taxon>Pseudomonadati</taxon>
        <taxon>Pseudomonadota</taxon>
        <taxon>Alphaproteobacteria</taxon>
        <taxon>Rhodobacterales</taxon>
        <taxon>Roseobacteraceae</taxon>
        <taxon>Aliiruegeria</taxon>
    </lineage>
</organism>
<reference evidence="1 2" key="1">
    <citation type="submission" date="2016-10" db="EMBL/GenBank/DDBJ databases">
        <authorList>
            <person name="de Groot N.N."/>
        </authorList>
    </citation>
    <scope>NUCLEOTIDE SEQUENCE [LARGE SCALE GENOMIC DNA]</scope>
    <source>
        <strain evidence="1 2">DSM 25294</strain>
    </source>
</reference>